<dbReference type="EC" id="3.2.1.183" evidence="2"/>
<dbReference type="PANTHER" id="PTHR43174">
    <property type="entry name" value="UDP-N-ACETYLGLUCOSAMINE 2-EPIMERASE"/>
    <property type="match status" value="1"/>
</dbReference>
<dbReference type="PANTHER" id="PTHR43174:SF3">
    <property type="entry name" value="UDP-N-ACETYLGLUCOSAMINE 2-EPIMERASE"/>
    <property type="match status" value="1"/>
</dbReference>
<dbReference type="Pfam" id="PF02350">
    <property type="entry name" value="Epimerase_2"/>
    <property type="match status" value="1"/>
</dbReference>
<evidence type="ECO:0000313" key="2">
    <source>
        <dbReference type="EMBL" id="XBJ29683.1"/>
    </source>
</evidence>
<dbReference type="InterPro" id="IPR003331">
    <property type="entry name" value="UDP_GlcNAc_Epimerase_2_dom"/>
</dbReference>
<dbReference type="GO" id="GO:0004553">
    <property type="term" value="F:hydrolase activity, hydrolyzing O-glycosyl compounds"/>
    <property type="evidence" value="ECO:0007669"/>
    <property type="project" value="InterPro"/>
</dbReference>
<dbReference type="InterPro" id="IPR029767">
    <property type="entry name" value="WecB-like"/>
</dbReference>
<keyword evidence="2" id="KW-0326">Glycosidase</keyword>
<dbReference type="NCBIfam" id="TIGR03568">
    <property type="entry name" value="NeuC_NnaA"/>
    <property type="match status" value="1"/>
</dbReference>
<gene>
    <name evidence="2" type="primary">neuC</name>
    <name evidence="2" type="ORF">AAH949_02275</name>
</gene>
<dbReference type="AlphaFoldDB" id="A0AAU7E8Y3"/>
<name>A0AAU7E8Y3_9BACT</name>
<dbReference type="SUPFAM" id="SSF53756">
    <property type="entry name" value="UDP-Glycosyltransferase/glycogen phosphorylase"/>
    <property type="match status" value="1"/>
</dbReference>
<feature type="domain" description="UDP-N-acetylglucosamine 2-epimerase" evidence="1">
    <location>
        <begin position="24"/>
        <end position="365"/>
    </location>
</feature>
<evidence type="ECO:0000259" key="1">
    <source>
        <dbReference type="Pfam" id="PF02350"/>
    </source>
</evidence>
<dbReference type="GO" id="GO:0006047">
    <property type="term" value="P:UDP-N-acetylglucosamine metabolic process"/>
    <property type="evidence" value="ECO:0007669"/>
    <property type="project" value="InterPro"/>
</dbReference>
<protein>
    <submittedName>
        <fullName evidence="2">UDP-N-acetylglucosamine 2-epimerase</fullName>
        <ecNumber evidence="2">3.2.1.183</ecNumber>
    </submittedName>
</protein>
<proteinExistence type="predicted"/>
<dbReference type="Gene3D" id="3.40.50.2000">
    <property type="entry name" value="Glycogen Phosphorylase B"/>
    <property type="match status" value="2"/>
</dbReference>
<dbReference type="EMBL" id="CP155620">
    <property type="protein sequence ID" value="XBJ29683.1"/>
    <property type="molecule type" value="Genomic_DNA"/>
</dbReference>
<dbReference type="RefSeq" id="WP_348518858.1">
    <property type="nucleotide sequence ID" value="NZ_CP155620.1"/>
</dbReference>
<reference evidence="2" key="1">
    <citation type="submission" date="2024-05" db="EMBL/GenBank/DDBJ databases">
        <title>Campylobacter coli isolated from environmental waters in Slovenia.</title>
        <authorList>
            <person name="Zautner A.E."/>
            <person name="Bunk B."/>
            <person name="Riedel T."/>
            <person name="Sproeer C."/>
        </authorList>
    </citation>
    <scope>NUCLEOTIDE SEQUENCE</scope>
    <source>
        <strain evidence="2">CCS1377</strain>
    </source>
</reference>
<dbReference type="InterPro" id="IPR020004">
    <property type="entry name" value="UDP-GlcNAc_Epase"/>
</dbReference>
<keyword evidence="2" id="KW-0378">Hydrolase</keyword>
<sequence>MSKRKICVVSATRAEWYLLRNLCKEIENDEDLELQIIITGAHLSVEFGLTYKEIEKEFKIAKKISILLASDDKISLCKAMGLANISFCEAFDALKPDIVVILGDRYEMLSVASVCLMMNIPIAHLCGGELTLGAIDDSIRHSISKMAHLHFVSTKTYKNRLLQLGEEEDRVFNVGALAGPIIKNINFLDKKELENALNFELKQNIYLITYHPVTLNLENTQKEIKSLLENLDKLKNASLIFTKANADENGLLINEILKAYCEKNLSKAKLFDNLGSQKYLSLMKIAKAMIGNSSSGIYESVFFKTPCINIGDRQKGRLRTKNIIDCTMQDLDKALKKLEGKDFKECLKNLENPYESKKNPNKIIKDTLKKANLDTILQKNFIDLR</sequence>
<dbReference type="CDD" id="cd03786">
    <property type="entry name" value="GTB_UDP-GlcNAc_2-Epimerase"/>
    <property type="match status" value="1"/>
</dbReference>
<accession>A0AAU7E8Y3</accession>
<organism evidence="2">
    <name type="scientific">Campylobacter sp. CCS1377</name>
    <dbReference type="NCBI Taxonomy" id="3158229"/>
    <lineage>
        <taxon>Bacteria</taxon>
        <taxon>Pseudomonadati</taxon>
        <taxon>Campylobacterota</taxon>
        <taxon>Epsilonproteobacteria</taxon>
        <taxon>Campylobacterales</taxon>
        <taxon>Campylobacteraceae</taxon>
        <taxon>Campylobacter</taxon>
    </lineage>
</organism>